<proteinExistence type="predicted"/>
<evidence type="ECO:0000313" key="3">
    <source>
        <dbReference type="Proteomes" id="UP000654075"/>
    </source>
</evidence>
<dbReference type="EMBL" id="CAJNNV010010633">
    <property type="protein sequence ID" value="CAE8598859.1"/>
    <property type="molecule type" value="Genomic_DNA"/>
</dbReference>
<evidence type="ECO:0008006" key="4">
    <source>
        <dbReference type="Google" id="ProtNLM"/>
    </source>
</evidence>
<name>A0A813EA00_POLGL</name>
<gene>
    <name evidence="2" type="ORF">PGLA1383_LOCUS17258</name>
</gene>
<dbReference type="OrthoDB" id="196836at2759"/>
<reference evidence="2" key="1">
    <citation type="submission" date="2021-02" db="EMBL/GenBank/DDBJ databases">
        <authorList>
            <person name="Dougan E. K."/>
            <person name="Rhodes N."/>
            <person name="Thang M."/>
            <person name="Chan C."/>
        </authorList>
    </citation>
    <scope>NUCLEOTIDE SEQUENCE</scope>
</reference>
<accession>A0A813EA00</accession>
<dbReference type="Proteomes" id="UP000654075">
    <property type="component" value="Unassembled WGS sequence"/>
</dbReference>
<keyword evidence="1" id="KW-0732">Signal</keyword>
<sequence>MHFRCRHRDRTPRWLSLWFLFRTPVFGRTPGGQTTSTADDIFPPQPGMEPQLQSAPVVRFKILVMITSYDRGESTKNFQGDKAVFIAAQLRRAASFCSRKVCVDAVVIAAWDVRPVLQELNLTCSDRPLDMAHITFSPKAYGALSSRHRVYVANHLHDYDLFVHLEDDVFISWRGIKAYMRYRLKIPARFRLGFYRVEIHNGTALQWQYPLEAFRTLEINSETFVYAEAGYSQFPWYSGMWIATSAEILDLNRTCDPPFLPPELEATRRFVGNESIFGQEYWGGGLQLLQSCPQIQAFLVPLQEFRSFAIVHASRNKVKLDSSTQKYRGPSGCAASVGSILSSLGRHPA</sequence>
<keyword evidence="3" id="KW-1185">Reference proteome</keyword>
<evidence type="ECO:0000313" key="2">
    <source>
        <dbReference type="EMBL" id="CAE8598859.1"/>
    </source>
</evidence>
<protein>
    <recommendedName>
        <fullName evidence="4">Hexosyltransferase</fullName>
    </recommendedName>
</protein>
<feature type="chain" id="PRO_5032434440" description="Hexosyltransferase" evidence="1">
    <location>
        <begin position="28"/>
        <end position="349"/>
    </location>
</feature>
<evidence type="ECO:0000256" key="1">
    <source>
        <dbReference type="SAM" id="SignalP"/>
    </source>
</evidence>
<dbReference type="AlphaFoldDB" id="A0A813EA00"/>
<feature type="signal peptide" evidence="1">
    <location>
        <begin position="1"/>
        <end position="27"/>
    </location>
</feature>
<organism evidence="2 3">
    <name type="scientific">Polarella glacialis</name>
    <name type="common">Dinoflagellate</name>
    <dbReference type="NCBI Taxonomy" id="89957"/>
    <lineage>
        <taxon>Eukaryota</taxon>
        <taxon>Sar</taxon>
        <taxon>Alveolata</taxon>
        <taxon>Dinophyceae</taxon>
        <taxon>Suessiales</taxon>
        <taxon>Suessiaceae</taxon>
        <taxon>Polarella</taxon>
    </lineage>
</organism>
<comment type="caution">
    <text evidence="2">The sequence shown here is derived from an EMBL/GenBank/DDBJ whole genome shotgun (WGS) entry which is preliminary data.</text>
</comment>